<dbReference type="Pfam" id="PF01746">
    <property type="entry name" value="tRNA_m1G_MT"/>
    <property type="match status" value="1"/>
</dbReference>
<feature type="domain" description="tRNA methyltransferase TRMD/TRM10-type" evidence="2">
    <location>
        <begin position="2"/>
        <end position="31"/>
    </location>
</feature>
<gene>
    <name evidence="3" type="ORF">Sgou_32620</name>
</gene>
<protein>
    <recommendedName>
        <fullName evidence="2">tRNA methyltransferase TRMD/TRM10-type domain-containing protein</fullName>
    </recommendedName>
</protein>
<dbReference type="InterPro" id="IPR016009">
    <property type="entry name" value="tRNA_MeTrfase_TRMD/TRM10"/>
</dbReference>
<dbReference type="SUPFAM" id="SSF75217">
    <property type="entry name" value="alpha/beta knot"/>
    <property type="match status" value="1"/>
</dbReference>
<proteinExistence type="predicted"/>
<comment type="caution">
    <text evidence="3">The sequence shown here is derived from an EMBL/GenBank/DDBJ whole genome shotgun (WGS) entry which is preliminary data.</text>
</comment>
<dbReference type="Proteomes" id="UP000480804">
    <property type="component" value="Unassembled WGS sequence"/>
</dbReference>
<feature type="compositionally biased region" description="Basic residues" evidence="1">
    <location>
        <begin position="108"/>
        <end position="135"/>
    </location>
</feature>
<dbReference type="EMBL" id="BLLO01000020">
    <property type="protein sequence ID" value="GFH78592.1"/>
    <property type="molecule type" value="Genomic_DNA"/>
</dbReference>
<dbReference type="Gene3D" id="1.10.1270.20">
    <property type="entry name" value="tRNA(m1g37)methyltransferase, domain 2"/>
    <property type="match status" value="1"/>
</dbReference>
<organism evidence="3 4">
    <name type="scientific">Streptomyces gougerotii</name>
    <dbReference type="NCBI Taxonomy" id="53448"/>
    <lineage>
        <taxon>Bacteria</taxon>
        <taxon>Bacillati</taxon>
        <taxon>Actinomycetota</taxon>
        <taxon>Actinomycetes</taxon>
        <taxon>Kitasatosporales</taxon>
        <taxon>Streptomycetaceae</taxon>
        <taxon>Streptomyces</taxon>
        <taxon>Streptomyces diastaticus group</taxon>
    </lineage>
</organism>
<feature type="region of interest" description="Disordered" evidence="1">
    <location>
        <begin position="107"/>
        <end position="135"/>
    </location>
</feature>
<evidence type="ECO:0000259" key="2">
    <source>
        <dbReference type="Pfam" id="PF01746"/>
    </source>
</evidence>
<sequence length="135" mass="15597">MLLSGHHGKIARWRRDEAFRRTVRNRPDLIERCDPATLDKKDRSLLAALGWHQGPDGRLGVEPKAWKNSPLLYVHERSPLPQGDRRRSGTGSTRTFLSCSVDDLWHQRGSRHHVPPARLRRRRVAAQRRPRLPPG</sequence>
<name>A0ABQ1D7R4_9ACTN</name>
<dbReference type="InterPro" id="IPR023148">
    <property type="entry name" value="tRNA_m1G_MeTrfase_C_sf"/>
</dbReference>
<evidence type="ECO:0000313" key="3">
    <source>
        <dbReference type="EMBL" id="GFH78592.1"/>
    </source>
</evidence>
<evidence type="ECO:0000256" key="1">
    <source>
        <dbReference type="SAM" id="MobiDB-lite"/>
    </source>
</evidence>
<keyword evidence="4" id="KW-1185">Reference proteome</keyword>
<evidence type="ECO:0000313" key="4">
    <source>
        <dbReference type="Proteomes" id="UP000480804"/>
    </source>
</evidence>
<dbReference type="InterPro" id="IPR029028">
    <property type="entry name" value="Alpha/beta_knot_MTases"/>
</dbReference>
<accession>A0ABQ1D7R4</accession>
<reference evidence="3 4" key="1">
    <citation type="submission" date="2020-02" db="EMBL/GenBank/DDBJ databases">
        <title>Whole genome shotgun sequence of Streptomyces gougerotii NBRC 13043.</title>
        <authorList>
            <person name="Ichikawa N."/>
            <person name="Komaki H."/>
            <person name="Tamura T."/>
        </authorList>
    </citation>
    <scope>NUCLEOTIDE SEQUENCE [LARGE SCALE GENOMIC DNA]</scope>
    <source>
        <strain evidence="3 4">NBRC 13043</strain>
    </source>
</reference>